<dbReference type="AlphaFoldDB" id="A0A939BA08"/>
<reference evidence="3" key="1">
    <citation type="submission" date="2020-08" db="EMBL/GenBank/DDBJ databases">
        <authorList>
            <person name="Cejkova D."/>
            <person name="Kubasova T."/>
            <person name="Jahodarova E."/>
            <person name="Rychlik I."/>
        </authorList>
    </citation>
    <scope>NUCLEOTIDE SEQUENCE</scope>
    <source>
        <strain evidence="3">An836</strain>
    </source>
</reference>
<dbReference type="GO" id="GO:0006629">
    <property type="term" value="P:lipid metabolic process"/>
    <property type="evidence" value="ECO:0007669"/>
    <property type="project" value="InterPro"/>
</dbReference>
<dbReference type="PROSITE" id="PS51704">
    <property type="entry name" value="GP_PDE"/>
    <property type="match status" value="1"/>
</dbReference>
<name>A0A939BA08_9BIFI</name>
<dbReference type="GO" id="GO:0008081">
    <property type="term" value="F:phosphoric diester hydrolase activity"/>
    <property type="evidence" value="ECO:0007669"/>
    <property type="project" value="InterPro"/>
</dbReference>
<feature type="transmembrane region" description="Helical" evidence="1">
    <location>
        <begin position="26"/>
        <end position="48"/>
    </location>
</feature>
<keyword evidence="1" id="KW-1133">Transmembrane helix</keyword>
<reference evidence="3" key="2">
    <citation type="journal article" date="2021" name="Sci. Rep.">
        <title>The distribution of antibiotic resistance genes in chicken gut microbiota commensals.</title>
        <authorList>
            <person name="Juricova H."/>
            <person name="Matiasovicova J."/>
            <person name="Kubasova T."/>
            <person name="Cejkova D."/>
            <person name="Rychlik I."/>
        </authorList>
    </citation>
    <scope>NUCLEOTIDE SEQUENCE</scope>
    <source>
        <strain evidence="3">An836</strain>
    </source>
</reference>
<evidence type="ECO:0000259" key="2">
    <source>
        <dbReference type="PROSITE" id="PS51704"/>
    </source>
</evidence>
<protein>
    <recommendedName>
        <fullName evidence="2">GP-PDE domain-containing protein</fullName>
    </recommendedName>
</protein>
<dbReference type="InterPro" id="IPR017946">
    <property type="entry name" value="PLC-like_Pdiesterase_TIM-brl"/>
</dbReference>
<dbReference type="Proteomes" id="UP000718821">
    <property type="component" value="Unassembled WGS sequence"/>
</dbReference>
<evidence type="ECO:0000313" key="4">
    <source>
        <dbReference type="Proteomes" id="UP000718821"/>
    </source>
</evidence>
<proteinExistence type="predicted"/>
<keyword evidence="1" id="KW-0812">Transmembrane</keyword>
<dbReference type="PANTHER" id="PTHR46211:SF1">
    <property type="entry name" value="GLYCEROPHOSPHODIESTER PHOSPHODIESTERASE, CYTOPLASMIC"/>
    <property type="match status" value="1"/>
</dbReference>
<dbReference type="EMBL" id="JACLYU010000014">
    <property type="protein sequence ID" value="MBM6700098.1"/>
    <property type="molecule type" value="Genomic_DNA"/>
</dbReference>
<organism evidence="3 4">
    <name type="scientific">Bifidobacterium pullorum subsp. saeculare</name>
    <dbReference type="NCBI Taxonomy" id="78257"/>
    <lineage>
        <taxon>Bacteria</taxon>
        <taxon>Bacillati</taxon>
        <taxon>Actinomycetota</taxon>
        <taxon>Actinomycetes</taxon>
        <taxon>Bifidobacteriales</taxon>
        <taxon>Bifidobacteriaceae</taxon>
        <taxon>Bifidobacterium</taxon>
    </lineage>
</organism>
<keyword evidence="4" id="KW-1185">Reference proteome</keyword>
<comment type="caution">
    <text evidence="3">The sequence shown here is derived from an EMBL/GenBank/DDBJ whole genome shotgun (WGS) entry which is preliminary data.</text>
</comment>
<dbReference type="Pfam" id="PF03009">
    <property type="entry name" value="GDPD"/>
    <property type="match status" value="1"/>
</dbReference>
<sequence length="349" mass="36178">MGRGRRGAGFGEAGPAGQGVGPANRALVALVAVLVVLALATASLTAGLGRGIVGRWRGGPDAARAERDALVARDRARPTPIWPQDGRSLALAHRGGAGAPENSLAAIAASGREGADYAEIDVRLTADSQVVVFHDRRTGRLSAEGRDQPVRDLTLAELQGMPMVSRGMVYRVPTLAQAIRTARGAGAPGVSRARPAGAHGLGLLLDLKTDPRHAPALLARIAGILAHEDFQNHTLVMSTDPAVVAVARRLHPDWRIGLCCRSARSLNRVEAGHTRLSFLVVTCSMAGDAVFARARQLCRTRPMPLYAGFGAGAGPGGEAGAAARYLADGASGVLGEDVRVIERAAAALR</sequence>
<dbReference type="SUPFAM" id="SSF51695">
    <property type="entry name" value="PLC-like phosphodiesterases"/>
    <property type="match status" value="1"/>
</dbReference>
<keyword evidence="1" id="KW-0472">Membrane</keyword>
<dbReference type="RefSeq" id="WP_204469391.1">
    <property type="nucleotide sequence ID" value="NZ_JACLYU010000014.1"/>
</dbReference>
<dbReference type="Gene3D" id="3.20.20.190">
    <property type="entry name" value="Phosphatidylinositol (PI) phosphodiesterase"/>
    <property type="match status" value="1"/>
</dbReference>
<dbReference type="InterPro" id="IPR030395">
    <property type="entry name" value="GP_PDE_dom"/>
</dbReference>
<evidence type="ECO:0000313" key="3">
    <source>
        <dbReference type="EMBL" id="MBM6700098.1"/>
    </source>
</evidence>
<feature type="domain" description="GP-PDE" evidence="2">
    <location>
        <begin position="88"/>
        <end position="345"/>
    </location>
</feature>
<gene>
    <name evidence="3" type="ORF">H7U32_07265</name>
</gene>
<dbReference type="PANTHER" id="PTHR46211">
    <property type="entry name" value="GLYCEROPHOSPHORYL DIESTER PHOSPHODIESTERASE"/>
    <property type="match status" value="1"/>
</dbReference>
<accession>A0A939BA08</accession>
<evidence type="ECO:0000256" key="1">
    <source>
        <dbReference type="SAM" id="Phobius"/>
    </source>
</evidence>